<protein>
    <submittedName>
        <fullName evidence="3">M15 family metallopeptidase</fullName>
    </submittedName>
</protein>
<evidence type="ECO:0000259" key="2">
    <source>
        <dbReference type="Pfam" id="PF02557"/>
    </source>
</evidence>
<dbReference type="Pfam" id="PF02557">
    <property type="entry name" value="VanY"/>
    <property type="match status" value="1"/>
</dbReference>
<dbReference type="RefSeq" id="WP_190952765.1">
    <property type="nucleotide sequence ID" value="NZ_JACJTC010000046.1"/>
</dbReference>
<feature type="transmembrane region" description="Helical" evidence="1">
    <location>
        <begin position="12"/>
        <end position="32"/>
    </location>
</feature>
<evidence type="ECO:0000256" key="1">
    <source>
        <dbReference type="SAM" id="Phobius"/>
    </source>
</evidence>
<dbReference type="PANTHER" id="PTHR34385:SF1">
    <property type="entry name" value="PEPTIDOGLYCAN L-ALANYL-D-GLUTAMATE ENDOPEPTIDASE CWLK"/>
    <property type="match status" value="1"/>
</dbReference>
<sequence>MRFFNFHLPKIALALSIILIVVGIIINGYAIIRFLGISNDSSNPTISKQQTIIPSPSTILPIFPQSTVIPSPNSINSNLTESLNKQKFGHFRYLEGNPQQMIVIASYAQGEYQRFERLAPESALALMKLIYAARENGVWIIPVSGFRTIADQEKLFRNQIQRQTSPEAAAKISAPPGYSEHHTGYALDLTDGKMIPKDDITYKFTETEAFKWLKLNAEKFGFELSFPENNPQGVSYEPWHWRFIGSPTAKEIFRPTRKLAKRIF</sequence>
<dbReference type="InterPro" id="IPR003709">
    <property type="entry name" value="VanY-like_core_dom"/>
</dbReference>
<keyword evidence="1" id="KW-0812">Transmembrane</keyword>
<evidence type="ECO:0000313" key="4">
    <source>
        <dbReference type="Proteomes" id="UP000606396"/>
    </source>
</evidence>
<dbReference type="Proteomes" id="UP000606396">
    <property type="component" value="Unassembled WGS sequence"/>
</dbReference>
<organism evidence="3 4">
    <name type="scientific">Nostoc punctiforme FACHB-252</name>
    <dbReference type="NCBI Taxonomy" id="1357509"/>
    <lineage>
        <taxon>Bacteria</taxon>
        <taxon>Bacillati</taxon>
        <taxon>Cyanobacteriota</taxon>
        <taxon>Cyanophyceae</taxon>
        <taxon>Nostocales</taxon>
        <taxon>Nostocaceae</taxon>
        <taxon>Nostoc</taxon>
    </lineage>
</organism>
<name>A0ABR8HMN5_NOSPU</name>
<proteinExistence type="predicted"/>
<keyword evidence="4" id="KW-1185">Reference proteome</keyword>
<dbReference type="Gene3D" id="3.30.1380.10">
    <property type="match status" value="1"/>
</dbReference>
<dbReference type="InterPro" id="IPR058193">
    <property type="entry name" value="VanY/YodJ_core_dom"/>
</dbReference>
<evidence type="ECO:0000313" key="3">
    <source>
        <dbReference type="EMBL" id="MBD2616315.1"/>
    </source>
</evidence>
<keyword evidence="1" id="KW-0472">Membrane</keyword>
<accession>A0ABR8HMN5</accession>
<dbReference type="InterPro" id="IPR052179">
    <property type="entry name" value="DD-CPase-like"/>
</dbReference>
<dbReference type="SUPFAM" id="SSF55166">
    <property type="entry name" value="Hedgehog/DD-peptidase"/>
    <property type="match status" value="1"/>
</dbReference>
<dbReference type="EMBL" id="JACJTC010000046">
    <property type="protein sequence ID" value="MBD2616315.1"/>
    <property type="molecule type" value="Genomic_DNA"/>
</dbReference>
<dbReference type="CDD" id="cd14852">
    <property type="entry name" value="LD-carboxypeptidase"/>
    <property type="match status" value="1"/>
</dbReference>
<comment type="caution">
    <text evidence="3">The sequence shown here is derived from an EMBL/GenBank/DDBJ whole genome shotgun (WGS) entry which is preliminary data.</text>
</comment>
<dbReference type="InterPro" id="IPR009045">
    <property type="entry name" value="Zn_M74/Hedgehog-like"/>
</dbReference>
<feature type="domain" description="D-alanyl-D-alanine carboxypeptidase-like core" evidence="2">
    <location>
        <begin position="117"/>
        <end position="245"/>
    </location>
</feature>
<keyword evidence="1" id="KW-1133">Transmembrane helix</keyword>
<gene>
    <name evidence="3" type="ORF">H6G94_34630</name>
</gene>
<dbReference type="PANTHER" id="PTHR34385">
    <property type="entry name" value="D-ALANYL-D-ALANINE CARBOXYPEPTIDASE"/>
    <property type="match status" value="1"/>
</dbReference>
<reference evidence="3 4" key="1">
    <citation type="journal article" date="2020" name="ISME J.">
        <title>Comparative genomics reveals insights into cyanobacterial evolution and habitat adaptation.</title>
        <authorList>
            <person name="Chen M.Y."/>
            <person name="Teng W.K."/>
            <person name="Zhao L."/>
            <person name="Hu C.X."/>
            <person name="Zhou Y.K."/>
            <person name="Han B.P."/>
            <person name="Song L.R."/>
            <person name="Shu W.S."/>
        </authorList>
    </citation>
    <scope>NUCLEOTIDE SEQUENCE [LARGE SCALE GENOMIC DNA]</scope>
    <source>
        <strain evidence="3 4">FACHB-252</strain>
    </source>
</reference>